<dbReference type="AlphaFoldDB" id="A0AA49JSI6"/>
<evidence type="ECO:0000259" key="3">
    <source>
        <dbReference type="PROSITE" id="PS51352"/>
    </source>
</evidence>
<dbReference type="Pfam" id="PF00578">
    <property type="entry name" value="AhpC-TSA"/>
    <property type="match status" value="1"/>
</dbReference>
<sequence>MNKNVQWVIVGALVALIGIGLYSAKDQLSAELFPVKIGNAAPDFRANPMAPGSVAKTIADYKGDVVLLNIWATWCGPCRIEMPSMQRLEEQLGPKGLRIVAVSVDVAGMENAINTFTDEMKLSFEILHNPEGDIQRAYQTTGVPETFIIGRDGRLRRRVIGADSWDSPANVAYLERLLAEPRP</sequence>
<dbReference type="EMBL" id="CP130612">
    <property type="protein sequence ID" value="WKW11182.1"/>
    <property type="molecule type" value="Genomic_DNA"/>
</dbReference>
<name>A0AA49JSI6_9BACT</name>
<evidence type="ECO:0000313" key="6">
    <source>
        <dbReference type="Proteomes" id="UP001229955"/>
    </source>
</evidence>
<dbReference type="InterPro" id="IPR050553">
    <property type="entry name" value="Thioredoxin_ResA/DsbE_sf"/>
</dbReference>
<accession>A0AA49JXX5</accession>
<reference evidence="4" key="1">
    <citation type="submission" date="2023-07" db="EMBL/GenBank/DDBJ databases">
        <authorList>
            <person name="Haufschild T."/>
            <person name="Kallscheuer N."/>
            <person name="Hammer J."/>
            <person name="Kohn T."/>
            <person name="Kabuu M."/>
            <person name="Jogler M."/>
            <person name="Wohfarth N."/>
            <person name="Heuer A."/>
            <person name="Rohde M."/>
            <person name="van Teeseling M.C.F."/>
            <person name="Jogler C."/>
        </authorList>
    </citation>
    <scope>NUCLEOTIDE SEQUENCE</scope>
    <source>
        <strain evidence="4">Strain 138</strain>
        <strain evidence="5">Strain 318</strain>
    </source>
</reference>
<dbReference type="GO" id="GO:0016209">
    <property type="term" value="F:antioxidant activity"/>
    <property type="evidence" value="ECO:0007669"/>
    <property type="project" value="InterPro"/>
</dbReference>
<evidence type="ECO:0000313" key="4">
    <source>
        <dbReference type="EMBL" id="WKW11182.1"/>
    </source>
</evidence>
<dbReference type="PROSITE" id="PS51352">
    <property type="entry name" value="THIOREDOXIN_2"/>
    <property type="match status" value="1"/>
</dbReference>
<evidence type="ECO:0000256" key="2">
    <source>
        <dbReference type="SAM" id="Phobius"/>
    </source>
</evidence>
<dbReference type="CDD" id="cd02966">
    <property type="entry name" value="TlpA_like_family"/>
    <property type="match status" value="1"/>
</dbReference>
<protein>
    <submittedName>
        <fullName evidence="4">TlpA disulfide reductase family protein</fullName>
    </submittedName>
</protein>
<dbReference type="KEGG" id="pspc:Strain318_000417"/>
<dbReference type="PANTHER" id="PTHR42852">
    <property type="entry name" value="THIOL:DISULFIDE INTERCHANGE PROTEIN DSBE"/>
    <property type="match status" value="1"/>
</dbReference>
<evidence type="ECO:0000256" key="1">
    <source>
        <dbReference type="ARBA" id="ARBA00023284"/>
    </source>
</evidence>
<dbReference type="SUPFAM" id="SSF52833">
    <property type="entry name" value="Thioredoxin-like"/>
    <property type="match status" value="1"/>
</dbReference>
<feature type="domain" description="Thioredoxin" evidence="3">
    <location>
        <begin position="35"/>
        <end position="183"/>
    </location>
</feature>
<evidence type="ECO:0000313" key="5">
    <source>
        <dbReference type="EMBL" id="WKW14092.1"/>
    </source>
</evidence>
<keyword evidence="2" id="KW-1133">Transmembrane helix</keyword>
<keyword evidence="2" id="KW-0812">Transmembrane</keyword>
<feature type="transmembrane region" description="Helical" evidence="2">
    <location>
        <begin position="6"/>
        <end position="24"/>
    </location>
</feature>
<dbReference type="InterPro" id="IPR000866">
    <property type="entry name" value="AhpC/TSA"/>
</dbReference>
<dbReference type="Gene3D" id="3.40.30.10">
    <property type="entry name" value="Glutaredoxin"/>
    <property type="match status" value="1"/>
</dbReference>
<accession>A0AA49JSI6</accession>
<dbReference type="InterPro" id="IPR017937">
    <property type="entry name" value="Thioredoxin_CS"/>
</dbReference>
<proteinExistence type="predicted"/>
<dbReference type="InterPro" id="IPR013766">
    <property type="entry name" value="Thioredoxin_domain"/>
</dbReference>
<dbReference type="Proteomes" id="UP001229955">
    <property type="component" value="Chromosome"/>
</dbReference>
<dbReference type="InterPro" id="IPR036249">
    <property type="entry name" value="Thioredoxin-like_sf"/>
</dbReference>
<dbReference type="EMBL" id="CP130613">
    <property type="protein sequence ID" value="WKW14092.1"/>
    <property type="molecule type" value="Genomic_DNA"/>
</dbReference>
<organism evidence="4">
    <name type="scientific">Pseudogemmatithrix spongiicola</name>
    <dbReference type="NCBI Taxonomy" id="3062599"/>
    <lineage>
        <taxon>Bacteria</taxon>
        <taxon>Pseudomonadati</taxon>
        <taxon>Gemmatimonadota</taxon>
        <taxon>Gemmatimonadia</taxon>
        <taxon>Gemmatimonadales</taxon>
        <taxon>Gemmatimonadaceae</taxon>
        <taxon>Pseudogemmatithrix</taxon>
    </lineage>
</organism>
<dbReference type="RefSeq" id="WP_367886884.1">
    <property type="nucleotide sequence ID" value="NZ_CP130612.1"/>
</dbReference>
<dbReference type="GO" id="GO:0016491">
    <property type="term" value="F:oxidoreductase activity"/>
    <property type="evidence" value="ECO:0007669"/>
    <property type="project" value="InterPro"/>
</dbReference>
<keyword evidence="2" id="KW-0472">Membrane</keyword>
<keyword evidence="1" id="KW-0676">Redox-active center</keyword>
<dbReference type="PANTHER" id="PTHR42852:SF13">
    <property type="entry name" value="PROTEIN DIPZ"/>
    <property type="match status" value="1"/>
</dbReference>
<keyword evidence="6" id="KW-1185">Reference proteome</keyword>
<gene>
    <name evidence="4" type="ORF">Strain138_000417</name>
    <name evidence="5" type="ORF">Strain318_000417</name>
</gene>
<dbReference type="PROSITE" id="PS00194">
    <property type="entry name" value="THIOREDOXIN_1"/>
    <property type="match status" value="1"/>
</dbReference>